<keyword evidence="2" id="KW-0812">Transmembrane</keyword>
<evidence type="ECO:0000256" key="2">
    <source>
        <dbReference type="SAM" id="Phobius"/>
    </source>
</evidence>
<feature type="transmembrane region" description="Helical" evidence="2">
    <location>
        <begin position="66"/>
        <end position="83"/>
    </location>
</feature>
<dbReference type="Proteomes" id="UP001305779">
    <property type="component" value="Unassembled WGS sequence"/>
</dbReference>
<keyword evidence="2" id="KW-0472">Membrane</keyword>
<keyword evidence="2" id="KW-1133">Transmembrane helix</keyword>
<name>A0ABR0EM67_ZASCE</name>
<feature type="region of interest" description="Disordered" evidence="1">
    <location>
        <begin position="1"/>
        <end position="24"/>
    </location>
</feature>
<keyword evidence="4" id="KW-1185">Reference proteome</keyword>
<sequence length="195" mass="21253">MSLKIQGNGIPQPVQDAPTHDGTEDTDRIADKLIHATEEIAIFWASISCLTSLNIGIHIGLHLRDVASTFGLLVVAALIDFLYSSAHRMQSWLAGHAPVRDRKKMAMRFVPYICCILAILTDPGLGITFVVVVFCDVATRAFVSPRMPADGASLWDETRKCIVETLPYLTSTAMVLLAVANFMSGAKIDVRKLAV</sequence>
<gene>
    <name evidence="3" type="ORF">PRZ48_006108</name>
</gene>
<dbReference type="EMBL" id="JAXOVC010000004">
    <property type="protein sequence ID" value="KAK4502682.1"/>
    <property type="molecule type" value="Genomic_DNA"/>
</dbReference>
<evidence type="ECO:0000313" key="3">
    <source>
        <dbReference type="EMBL" id="KAK4502682.1"/>
    </source>
</evidence>
<evidence type="ECO:0000256" key="1">
    <source>
        <dbReference type="SAM" id="MobiDB-lite"/>
    </source>
</evidence>
<reference evidence="3 4" key="1">
    <citation type="journal article" date="2023" name="G3 (Bethesda)">
        <title>A chromosome-level genome assembly of Zasmidium syzygii isolated from banana leaves.</title>
        <authorList>
            <person name="van Westerhoven A.C."/>
            <person name="Mehrabi R."/>
            <person name="Talebi R."/>
            <person name="Steentjes M.B.F."/>
            <person name="Corcolon B."/>
            <person name="Chong P.A."/>
            <person name="Kema G.H.J."/>
            <person name="Seidl M.F."/>
        </authorList>
    </citation>
    <scope>NUCLEOTIDE SEQUENCE [LARGE SCALE GENOMIC DNA]</scope>
    <source>
        <strain evidence="3 4">P124</strain>
    </source>
</reference>
<feature type="transmembrane region" description="Helical" evidence="2">
    <location>
        <begin position="165"/>
        <end position="183"/>
    </location>
</feature>
<proteinExistence type="predicted"/>
<evidence type="ECO:0000313" key="4">
    <source>
        <dbReference type="Proteomes" id="UP001305779"/>
    </source>
</evidence>
<feature type="transmembrane region" description="Helical" evidence="2">
    <location>
        <begin position="41"/>
        <end position="60"/>
    </location>
</feature>
<feature type="transmembrane region" description="Helical" evidence="2">
    <location>
        <begin position="109"/>
        <end position="134"/>
    </location>
</feature>
<protein>
    <submittedName>
        <fullName evidence="3">Uncharacterized protein</fullName>
    </submittedName>
</protein>
<accession>A0ABR0EM67</accession>
<comment type="caution">
    <text evidence="3">The sequence shown here is derived from an EMBL/GenBank/DDBJ whole genome shotgun (WGS) entry which is preliminary data.</text>
</comment>
<organism evidence="3 4">
    <name type="scientific">Zasmidium cellare</name>
    <name type="common">Wine cellar mold</name>
    <name type="synonym">Racodium cellare</name>
    <dbReference type="NCBI Taxonomy" id="395010"/>
    <lineage>
        <taxon>Eukaryota</taxon>
        <taxon>Fungi</taxon>
        <taxon>Dikarya</taxon>
        <taxon>Ascomycota</taxon>
        <taxon>Pezizomycotina</taxon>
        <taxon>Dothideomycetes</taxon>
        <taxon>Dothideomycetidae</taxon>
        <taxon>Mycosphaerellales</taxon>
        <taxon>Mycosphaerellaceae</taxon>
        <taxon>Zasmidium</taxon>
    </lineage>
</organism>